<reference evidence="7 8" key="1">
    <citation type="journal article" date="2020" name="Nature">
        <title>Six reference-quality genomes reveal evolution of bat adaptations.</title>
        <authorList>
            <person name="Jebb D."/>
            <person name="Huang Z."/>
            <person name="Pippel M."/>
            <person name="Hughes G.M."/>
            <person name="Lavrichenko K."/>
            <person name="Devanna P."/>
            <person name="Winkler S."/>
            <person name="Jermiin L.S."/>
            <person name="Skirmuntt E.C."/>
            <person name="Katzourakis A."/>
            <person name="Burkitt-Gray L."/>
            <person name="Ray D.A."/>
            <person name="Sullivan K.A.M."/>
            <person name="Roscito J.G."/>
            <person name="Kirilenko B.M."/>
            <person name="Davalos L.M."/>
            <person name="Corthals A.P."/>
            <person name="Power M.L."/>
            <person name="Jones G."/>
            <person name="Ransome R.D."/>
            <person name="Dechmann D.K.N."/>
            <person name="Locatelli A.G."/>
            <person name="Puechmaille S.J."/>
            <person name="Fedrigo O."/>
            <person name="Jarvis E.D."/>
            <person name="Hiller M."/>
            <person name="Vernes S.C."/>
            <person name="Myers E.W."/>
            <person name="Teeling E.C."/>
        </authorList>
    </citation>
    <scope>NUCLEOTIDE SEQUENCE [LARGE SCALE GENOMIC DNA]</scope>
    <source>
        <strain evidence="7">MPipKuh1</strain>
        <tissue evidence="7">Flight muscle</tissue>
    </source>
</reference>
<evidence type="ECO:0000256" key="2">
    <source>
        <dbReference type="ARBA" id="ARBA00007018"/>
    </source>
</evidence>
<keyword evidence="8" id="KW-1185">Reference proteome</keyword>
<proteinExistence type="inferred from homology"/>
<comment type="subcellular location">
    <subcellularLocation>
        <location evidence="1">Membrane</location>
        <topology evidence="1">Multi-pass membrane protein</topology>
    </subcellularLocation>
</comment>
<dbReference type="EMBL" id="JACAGB010000010">
    <property type="protein sequence ID" value="KAF6338211.1"/>
    <property type="molecule type" value="Genomic_DNA"/>
</dbReference>
<comment type="similarity">
    <text evidence="2">Belongs to the ADIPOR family.</text>
</comment>
<evidence type="ECO:0000256" key="1">
    <source>
        <dbReference type="ARBA" id="ARBA00004141"/>
    </source>
</evidence>
<dbReference type="GO" id="GO:0038023">
    <property type="term" value="F:signaling receptor activity"/>
    <property type="evidence" value="ECO:0007669"/>
    <property type="project" value="TreeGrafter"/>
</dbReference>
<comment type="caution">
    <text evidence="7">The sequence shown here is derived from an EMBL/GenBank/DDBJ whole genome shotgun (WGS) entry which is preliminary data.</text>
</comment>
<evidence type="ECO:0000256" key="5">
    <source>
        <dbReference type="ARBA" id="ARBA00023136"/>
    </source>
</evidence>
<dbReference type="InterPro" id="IPR004254">
    <property type="entry name" value="AdipoR/HlyIII-related"/>
</dbReference>
<dbReference type="Proteomes" id="UP000558488">
    <property type="component" value="Unassembled WGS sequence"/>
</dbReference>
<keyword evidence="5 6" id="KW-0472">Membrane</keyword>
<feature type="transmembrane region" description="Helical" evidence="6">
    <location>
        <begin position="62"/>
        <end position="81"/>
    </location>
</feature>
<keyword evidence="4 6" id="KW-1133">Transmembrane helix</keyword>
<accession>A0A7J7WLH8</accession>
<dbReference type="GO" id="GO:0033211">
    <property type="term" value="P:adiponectin-activated signaling pathway"/>
    <property type="evidence" value="ECO:0007669"/>
    <property type="project" value="TreeGrafter"/>
</dbReference>
<feature type="transmembrane region" description="Helical" evidence="6">
    <location>
        <begin position="128"/>
        <end position="144"/>
    </location>
</feature>
<organism evidence="7 8">
    <name type="scientific">Pipistrellus kuhlii</name>
    <name type="common">Kuhl's pipistrelle</name>
    <dbReference type="NCBI Taxonomy" id="59472"/>
    <lineage>
        <taxon>Eukaryota</taxon>
        <taxon>Metazoa</taxon>
        <taxon>Chordata</taxon>
        <taxon>Craniata</taxon>
        <taxon>Vertebrata</taxon>
        <taxon>Euteleostomi</taxon>
        <taxon>Mammalia</taxon>
        <taxon>Eutheria</taxon>
        <taxon>Laurasiatheria</taxon>
        <taxon>Chiroptera</taxon>
        <taxon>Yangochiroptera</taxon>
        <taxon>Vespertilionidae</taxon>
        <taxon>Pipistrellus</taxon>
    </lineage>
</organism>
<evidence type="ECO:0000313" key="8">
    <source>
        <dbReference type="Proteomes" id="UP000558488"/>
    </source>
</evidence>
<dbReference type="PANTHER" id="PTHR20855">
    <property type="entry name" value="ADIPOR/PROGESTIN RECEPTOR-RELATED"/>
    <property type="match status" value="1"/>
</dbReference>
<protein>
    <submittedName>
        <fullName evidence="7">Uncharacterized protein</fullName>
    </submittedName>
</protein>
<dbReference type="AlphaFoldDB" id="A0A7J7WLH8"/>
<evidence type="ECO:0000256" key="4">
    <source>
        <dbReference type="ARBA" id="ARBA00022989"/>
    </source>
</evidence>
<evidence type="ECO:0000256" key="3">
    <source>
        <dbReference type="ARBA" id="ARBA00022692"/>
    </source>
</evidence>
<dbReference type="GO" id="GO:0005886">
    <property type="term" value="C:plasma membrane"/>
    <property type="evidence" value="ECO:0007669"/>
    <property type="project" value="TreeGrafter"/>
</dbReference>
<gene>
    <name evidence="7" type="ORF">mPipKuh1_007937</name>
</gene>
<name>A0A7J7WLH8_PIPKU</name>
<dbReference type="PANTHER" id="PTHR20855:SF40">
    <property type="entry name" value="ADIPONECTIN RECEPTOR PROTEIN 1"/>
    <property type="match status" value="1"/>
</dbReference>
<feature type="transmembrane region" description="Helical" evidence="6">
    <location>
        <begin position="97"/>
        <end position="116"/>
    </location>
</feature>
<evidence type="ECO:0000313" key="7">
    <source>
        <dbReference type="EMBL" id="KAF6338211.1"/>
    </source>
</evidence>
<sequence length="147" mass="17346">MEKMEKFVYKVWEGCWRVILHDMLPDWLKDNDYLLHGHRLPMPSFQAYLRSIFRLHTETSNIWAHLLGFVLFLFLETLTLLRPNMYFMAPLQEKPRLIYLSIICVLGISAITVAQWDRFAIPTHWQTRAGVFLGLGFISGFTIHEGF</sequence>
<evidence type="ECO:0000256" key="6">
    <source>
        <dbReference type="SAM" id="Phobius"/>
    </source>
</evidence>
<keyword evidence="3 6" id="KW-0812">Transmembrane</keyword>